<organism evidence="1 2">
    <name type="scientific">Panagrolaimus davidi</name>
    <dbReference type="NCBI Taxonomy" id="227884"/>
    <lineage>
        <taxon>Eukaryota</taxon>
        <taxon>Metazoa</taxon>
        <taxon>Ecdysozoa</taxon>
        <taxon>Nematoda</taxon>
        <taxon>Chromadorea</taxon>
        <taxon>Rhabditida</taxon>
        <taxon>Tylenchina</taxon>
        <taxon>Panagrolaimomorpha</taxon>
        <taxon>Panagrolaimoidea</taxon>
        <taxon>Panagrolaimidae</taxon>
        <taxon>Panagrolaimus</taxon>
    </lineage>
</organism>
<protein>
    <submittedName>
        <fullName evidence="2">Uncharacterized protein</fullName>
    </submittedName>
</protein>
<evidence type="ECO:0000313" key="2">
    <source>
        <dbReference type="WBParaSite" id="PDA_v2.g9798.t1"/>
    </source>
</evidence>
<evidence type="ECO:0000313" key="1">
    <source>
        <dbReference type="Proteomes" id="UP000887578"/>
    </source>
</evidence>
<name>A0A914RDR0_9BILA</name>
<dbReference type="WBParaSite" id="PDA_v2.g9798.t1">
    <property type="protein sequence ID" value="PDA_v2.g9798.t1"/>
    <property type="gene ID" value="PDA_v2.g9798"/>
</dbReference>
<proteinExistence type="predicted"/>
<dbReference type="AlphaFoldDB" id="A0A914RDR0"/>
<accession>A0A914RDR0</accession>
<keyword evidence="1" id="KW-1185">Reference proteome</keyword>
<dbReference type="Proteomes" id="UP000887578">
    <property type="component" value="Unplaced"/>
</dbReference>
<sequence length="170" mass="20314">MFLPAQYEIWSHRALSQFRILELTRKLDKHWQWNNLDMIKQQILNLSTIENGLKMCEEAFKYPHKSLKDVFNLYCENLLKPLSKSVEEDYKNSLKLWKKLEAAKNDPKQWLKLLEQIEDKNVVIANMELILSLDTNWAKKGFWLKLIGISKEEKSRVKFFTGISTSKFRY</sequence>
<reference evidence="2" key="1">
    <citation type="submission" date="2022-11" db="UniProtKB">
        <authorList>
            <consortium name="WormBaseParasite"/>
        </authorList>
    </citation>
    <scope>IDENTIFICATION</scope>
</reference>